<evidence type="ECO:0000313" key="11">
    <source>
        <dbReference type="EMBL" id="ACF15096.1"/>
    </source>
</evidence>
<dbReference type="AlphaFoldDB" id="B3QYD0"/>
<dbReference type="EMBL" id="CP001100">
    <property type="protein sequence ID" value="ACF15096.1"/>
    <property type="molecule type" value="Genomic_DNA"/>
</dbReference>
<keyword evidence="12" id="KW-1185">Reference proteome</keyword>
<dbReference type="SUPFAM" id="SSF82689">
    <property type="entry name" value="Mechanosensitive channel protein MscS (YggB), C-terminal domain"/>
    <property type="match status" value="1"/>
</dbReference>
<dbReference type="InterPro" id="IPR049142">
    <property type="entry name" value="MS_channel_1st"/>
</dbReference>
<feature type="transmembrane region" description="Helical" evidence="7">
    <location>
        <begin position="69"/>
        <end position="93"/>
    </location>
</feature>
<dbReference type="InterPro" id="IPR011066">
    <property type="entry name" value="MscS_channel_C_sf"/>
</dbReference>
<feature type="domain" description="Mechanosensitive ion channel MscS C-terminal" evidence="9">
    <location>
        <begin position="191"/>
        <end position="273"/>
    </location>
</feature>
<dbReference type="OrthoDB" id="9809206at2"/>
<evidence type="ECO:0000256" key="5">
    <source>
        <dbReference type="ARBA" id="ARBA00022989"/>
    </source>
</evidence>
<dbReference type="PANTHER" id="PTHR30347:SF1">
    <property type="entry name" value="MECHANOSENSITIVE CHANNEL MSCK"/>
    <property type="match status" value="1"/>
</dbReference>
<evidence type="ECO:0000313" key="12">
    <source>
        <dbReference type="Proteomes" id="UP000001208"/>
    </source>
</evidence>
<dbReference type="eggNOG" id="COG3264">
    <property type="taxonomic scope" value="Bacteria"/>
</dbReference>
<comment type="similarity">
    <text evidence="2">Belongs to the MscS (TC 1.A.23) family.</text>
</comment>
<reference evidence="11 12" key="1">
    <citation type="submission" date="2008-06" db="EMBL/GenBank/DDBJ databases">
        <title>Complete sequence of Chloroherpeton thalassium ATCC 35110.</title>
        <authorList>
            <consortium name="US DOE Joint Genome Institute"/>
            <person name="Lucas S."/>
            <person name="Copeland A."/>
            <person name="Lapidus A."/>
            <person name="Glavina del Rio T."/>
            <person name="Dalin E."/>
            <person name="Tice H."/>
            <person name="Bruce D."/>
            <person name="Goodwin L."/>
            <person name="Pitluck S."/>
            <person name="Schmutz J."/>
            <person name="Larimer F."/>
            <person name="Land M."/>
            <person name="Hauser L."/>
            <person name="Kyrpides N."/>
            <person name="Mikhailova N."/>
            <person name="Liu Z."/>
            <person name="Li T."/>
            <person name="Zhao F."/>
            <person name="Overmann J."/>
            <person name="Bryant D.A."/>
            <person name="Richardson P."/>
        </authorList>
    </citation>
    <scope>NUCLEOTIDE SEQUENCE [LARGE SCALE GENOMIC DNA]</scope>
    <source>
        <strain evidence="12">ATCC 35110 / GB-78</strain>
    </source>
</reference>
<dbReference type="InterPro" id="IPR049278">
    <property type="entry name" value="MS_channel_C"/>
</dbReference>
<comment type="subcellular location">
    <subcellularLocation>
        <location evidence="1">Cell membrane</location>
        <topology evidence="1">Multi-pass membrane protein</topology>
    </subcellularLocation>
</comment>
<evidence type="ECO:0000259" key="9">
    <source>
        <dbReference type="Pfam" id="PF21082"/>
    </source>
</evidence>
<dbReference type="GO" id="GO:0008381">
    <property type="term" value="F:mechanosensitive monoatomic ion channel activity"/>
    <property type="evidence" value="ECO:0007669"/>
    <property type="project" value="UniProtKB-ARBA"/>
</dbReference>
<dbReference type="KEGG" id="cts:Ctha_2647"/>
<evidence type="ECO:0000256" key="7">
    <source>
        <dbReference type="SAM" id="Phobius"/>
    </source>
</evidence>
<evidence type="ECO:0000259" key="10">
    <source>
        <dbReference type="Pfam" id="PF21088"/>
    </source>
</evidence>
<dbReference type="RefSeq" id="WP_012501178.1">
    <property type="nucleotide sequence ID" value="NC_011026.1"/>
</dbReference>
<evidence type="ECO:0000256" key="3">
    <source>
        <dbReference type="ARBA" id="ARBA00022475"/>
    </source>
</evidence>
<evidence type="ECO:0000256" key="2">
    <source>
        <dbReference type="ARBA" id="ARBA00008017"/>
    </source>
</evidence>
<dbReference type="Gene3D" id="2.30.30.60">
    <property type="match status" value="1"/>
</dbReference>
<protein>
    <submittedName>
        <fullName evidence="11">MscS Mechanosensitive ion channel</fullName>
    </submittedName>
</protein>
<dbReference type="InterPro" id="IPR023408">
    <property type="entry name" value="MscS_beta-dom_sf"/>
</dbReference>
<evidence type="ECO:0000259" key="8">
    <source>
        <dbReference type="Pfam" id="PF00924"/>
    </source>
</evidence>
<dbReference type="InterPro" id="IPR006685">
    <property type="entry name" value="MscS_channel_2nd"/>
</dbReference>
<dbReference type="Gene3D" id="3.30.70.100">
    <property type="match status" value="1"/>
</dbReference>
<accession>B3QYD0</accession>
<dbReference type="Gene3D" id="1.10.287.1260">
    <property type="match status" value="1"/>
</dbReference>
<dbReference type="SUPFAM" id="SSF82861">
    <property type="entry name" value="Mechanosensitive channel protein MscS (YggB), transmembrane region"/>
    <property type="match status" value="1"/>
</dbReference>
<evidence type="ECO:0000256" key="4">
    <source>
        <dbReference type="ARBA" id="ARBA00022692"/>
    </source>
</evidence>
<evidence type="ECO:0000256" key="1">
    <source>
        <dbReference type="ARBA" id="ARBA00004651"/>
    </source>
</evidence>
<proteinExistence type="inferred from homology"/>
<keyword evidence="4 7" id="KW-0812">Transmembrane</keyword>
<dbReference type="GO" id="GO:0005886">
    <property type="term" value="C:plasma membrane"/>
    <property type="evidence" value="ECO:0007669"/>
    <property type="project" value="UniProtKB-SubCell"/>
</dbReference>
<feature type="transmembrane region" description="Helical" evidence="7">
    <location>
        <begin position="27"/>
        <end position="49"/>
    </location>
</feature>
<dbReference type="PANTHER" id="PTHR30347">
    <property type="entry name" value="POTASSIUM CHANNEL RELATED"/>
    <property type="match status" value="1"/>
</dbReference>
<evidence type="ECO:0000256" key="6">
    <source>
        <dbReference type="ARBA" id="ARBA00023136"/>
    </source>
</evidence>
<gene>
    <name evidence="11" type="ordered locus">Ctha_2647</name>
</gene>
<keyword evidence="5 7" id="KW-1133">Transmembrane helix</keyword>
<organism evidence="11 12">
    <name type="scientific">Chloroherpeton thalassium (strain ATCC 35110 / GB-78)</name>
    <dbReference type="NCBI Taxonomy" id="517418"/>
    <lineage>
        <taxon>Bacteria</taxon>
        <taxon>Pseudomonadati</taxon>
        <taxon>Chlorobiota</taxon>
        <taxon>Chlorobiia</taxon>
        <taxon>Chlorobiales</taxon>
        <taxon>Chloroherpetonaceae</taxon>
        <taxon>Chloroherpeton</taxon>
    </lineage>
</organism>
<dbReference type="SUPFAM" id="SSF50182">
    <property type="entry name" value="Sm-like ribonucleoproteins"/>
    <property type="match status" value="1"/>
</dbReference>
<dbReference type="InterPro" id="IPR010920">
    <property type="entry name" value="LSM_dom_sf"/>
</dbReference>
<dbReference type="Pfam" id="PF21082">
    <property type="entry name" value="MS_channel_3rd"/>
    <property type="match status" value="1"/>
</dbReference>
<dbReference type="Pfam" id="PF21088">
    <property type="entry name" value="MS_channel_1st"/>
    <property type="match status" value="1"/>
</dbReference>
<dbReference type="InterPro" id="IPR011014">
    <property type="entry name" value="MscS_channel_TM-2"/>
</dbReference>
<keyword evidence="6 7" id="KW-0472">Membrane</keyword>
<sequence>MQSIWEVFQNIIDVLESPIFNLGANKLTVFSIVKLILTIILVFVTSRILRNLIAEKLLSKETSDIGTRLAVATIVQYVFVFFGLIIVLQTAGIDLSTLTVLSGTIGIGIGFGLQNIMENFVSGIIILLERPIKIGDRIEVGNVNGDVIKISVRSTTVKTNNNIVIIIPNSEFISSRVINWSHTERVVRFAFPVGVSYKSNPEDVKQTLLEVAGLHQGVLKDPKPDVLFRGFGDSSLDFELRVWTKQYTSVPMILQSELNFMIFEAFTKKSIEIPFPQRDINFRTSDVDLWKNKAS</sequence>
<dbReference type="STRING" id="517418.Ctha_2647"/>
<feature type="domain" description="Mechanosensitive ion channel MscS" evidence="8">
    <location>
        <begin position="115"/>
        <end position="182"/>
    </location>
</feature>
<feature type="domain" description="Mechanosensitive ion channel transmembrane helices 2/3" evidence="10">
    <location>
        <begin position="73"/>
        <end position="114"/>
    </location>
</feature>
<dbReference type="InterPro" id="IPR052702">
    <property type="entry name" value="MscS-like_channel"/>
</dbReference>
<feature type="transmembrane region" description="Helical" evidence="7">
    <location>
        <begin position="105"/>
        <end position="128"/>
    </location>
</feature>
<dbReference type="Proteomes" id="UP000001208">
    <property type="component" value="Chromosome"/>
</dbReference>
<name>B3QYD0_CHLT3</name>
<dbReference type="Pfam" id="PF00924">
    <property type="entry name" value="MS_channel_2nd"/>
    <property type="match status" value="1"/>
</dbReference>
<keyword evidence="3" id="KW-1003">Cell membrane</keyword>
<dbReference type="HOGENOM" id="CLU_037945_4_2_10"/>